<dbReference type="SUPFAM" id="SSF56935">
    <property type="entry name" value="Porins"/>
    <property type="match status" value="1"/>
</dbReference>
<dbReference type="InterPro" id="IPR041700">
    <property type="entry name" value="OMP_b-brl_3"/>
</dbReference>
<dbReference type="Pfam" id="PF13620">
    <property type="entry name" value="CarboxypepD_reg"/>
    <property type="match status" value="1"/>
</dbReference>
<evidence type="ECO:0000259" key="2">
    <source>
        <dbReference type="Pfam" id="PF14905"/>
    </source>
</evidence>
<organism evidence="3 4">
    <name type="scientific">Nemorincola caseinilytica</name>
    <dbReference type="NCBI Taxonomy" id="2054315"/>
    <lineage>
        <taxon>Bacteria</taxon>
        <taxon>Pseudomonadati</taxon>
        <taxon>Bacteroidota</taxon>
        <taxon>Chitinophagia</taxon>
        <taxon>Chitinophagales</taxon>
        <taxon>Chitinophagaceae</taxon>
        <taxon>Nemorincola</taxon>
    </lineage>
</organism>
<proteinExistence type="predicted"/>
<keyword evidence="1" id="KW-0732">Signal</keyword>
<keyword evidence="4" id="KW-1185">Reference proteome</keyword>
<reference evidence="4" key="1">
    <citation type="journal article" date="2019" name="Int. J. Syst. Evol. Microbiol.">
        <title>The Global Catalogue of Microorganisms (GCM) 10K type strain sequencing project: providing services to taxonomists for standard genome sequencing and annotation.</title>
        <authorList>
            <consortium name="The Broad Institute Genomics Platform"/>
            <consortium name="The Broad Institute Genome Sequencing Center for Infectious Disease"/>
            <person name="Wu L."/>
            <person name="Ma J."/>
        </authorList>
    </citation>
    <scope>NUCLEOTIDE SEQUENCE [LARGE SCALE GENOMIC DNA]</scope>
    <source>
        <strain evidence="4">JCM 32105</strain>
    </source>
</reference>
<dbReference type="InterPro" id="IPR008969">
    <property type="entry name" value="CarboxyPept-like_regulatory"/>
</dbReference>
<dbReference type="Pfam" id="PF14905">
    <property type="entry name" value="OMP_b-brl_3"/>
    <property type="match status" value="1"/>
</dbReference>
<sequence length="936" mass="104899">MKHLSILLFLVVCCVLPSAAQSYIIKGSVTDTLNNNKLSMASVVLIRTADSVIAAHGRTGNDGRFEVRVKQQGKYFLRIAFPGFAEHIDEVDVKKSTTDLGDLPMISREYLLKEFVLTQQVAAIKIKGDTTEYMADSFKVKEGATVEDLLKRLPGIQVDKNGQIVAQGEAVQKVLVDGEEFFSDDPKVVTRGLQADAVKKVQVYDKKSDQADFTGIDDGEKTRTINLELKEDKKKGYFGKLEAGAGTDGYFQEQAMANAFKAKRQFSVFGIASNTDKAGLGWEDSDKFGNGSGTTEITEDGDFINRFTPDEFSGWDGRYNGEGLPQTWTGGTHYANKWNSGEHHLSANYRYGKQKVNIDGNTDVQYSMPNDSIRVTETHKEQSSSSDRHGFDVMYEWKIDTATSVKITSNAGVKATETRSEYSTDNYFKIKDAPGANLNNLRQITGDGNAQFINTDLILRHRFPKKGRTLAIDAKENYSENTNTGTLFSVISDTFALTPDLVTRQRKDNYSSSLAFSGKATYTEPLSKTVFTEVNYGITVNNSTARNLSFDTLATGQYSDVPNTTFSNDFTYNILSNAGGLSFKFMYKTYNFSFGSDVSRADYVQTDRTNTNNTTTYHFTNLFPRANFTYRFGKQTSFNFNYRGNTKQPTITQMQPFLQNTDPLNITIGNPDLRQEFVNEFNMRFNDYKILQSRFLWASASFSTTSNAISTEQSNDSGINKTRYINVDGNYSGYAFIGYGFKVPKTDLSIGGRLNGSTYHINNIINRQQNSSNTNSISLAPYVSYTKDNKFDIRWEPQIAYNVNTSTNNPVDVTYYIFTNELSGSVQLPKKIEIGSSVDMMFRQKTPIFTTNNNVIKWNAYVTKKFLKKSQLELRASVYDILNQNLGFSRIGQGNMVTQNSYNTIRRYGMLSLIWNFTHTPVGAPPAQDGGTMIIK</sequence>
<evidence type="ECO:0000256" key="1">
    <source>
        <dbReference type="SAM" id="SignalP"/>
    </source>
</evidence>
<accession>A0ABP8NB39</accession>
<dbReference type="Proteomes" id="UP001500067">
    <property type="component" value="Unassembled WGS sequence"/>
</dbReference>
<evidence type="ECO:0000313" key="3">
    <source>
        <dbReference type="EMBL" id="GAA4462506.1"/>
    </source>
</evidence>
<comment type="caution">
    <text evidence="3">The sequence shown here is derived from an EMBL/GenBank/DDBJ whole genome shotgun (WGS) entry which is preliminary data.</text>
</comment>
<name>A0ABP8NB39_9BACT</name>
<feature type="domain" description="Outer membrane protein beta-barrel" evidence="2">
    <location>
        <begin position="461"/>
        <end position="913"/>
    </location>
</feature>
<keyword evidence="3" id="KW-0675">Receptor</keyword>
<evidence type="ECO:0000313" key="4">
    <source>
        <dbReference type="Proteomes" id="UP001500067"/>
    </source>
</evidence>
<protein>
    <submittedName>
        <fullName evidence="3">TonB-dependent receptor</fullName>
    </submittedName>
</protein>
<gene>
    <name evidence="3" type="ORF">GCM10023093_09240</name>
</gene>
<feature type="signal peptide" evidence="1">
    <location>
        <begin position="1"/>
        <end position="20"/>
    </location>
</feature>
<dbReference type="RefSeq" id="WP_345079257.1">
    <property type="nucleotide sequence ID" value="NZ_BAABFA010000007.1"/>
</dbReference>
<dbReference type="Gene3D" id="2.60.40.1120">
    <property type="entry name" value="Carboxypeptidase-like, regulatory domain"/>
    <property type="match status" value="1"/>
</dbReference>
<dbReference type="EMBL" id="BAABFA010000007">
    <property type="protein sequence ID" value="GAA4462506.1"/>
    <property type="molecule type" value="Genomic_DNA"/>
</dbReference>
<dbReference type="SUPFAM" id="SSF49464">
    <property type="entry name" value="Carboxypeptidase regulatory domain-like"/>
    <property type="match status" value="1"/>
</dbReference>
<feature type="chain" id="PRO_5045353031" evidence="1">
    <location>
        <begin position="21"/>
        <end position="936"/>
    </location>
</feature>